<dbReference type="GO" id="GO:0005737">
    <property type="term" value="C:cytoplasm"/>
    <property type="evidence" value="ECO:0007669"/>
    <property type="project" value="UniProtKB-SubCell"/>
</dbReference>
<dbReference type="Ensembl" id="ENSORLT00020006432.1">
    <property type="protein sequence ID" value="ENSORLP00020005358.1"/>
    <property type="gene ID" value="ENSORLG00020006207.1"/>
</dbReference>
<evidence type="ECO:0000313" key="9">
    <source>
        <dbReference type="Ensembl" id="ENSORLP00020005358.1"/>
    </source>
</evidence>
<evidence type="ECO:0000256" key="6">
    <source>
        <dbReference type="ARBA" id="ARBA00023054"/>
    </source>
</evidence>
<reference evidence="9 10" key="2">
    <citation type="submission" date="2017-04" db="EMBL/GenBank/DDBJ databases">
        <title>CpG methylation of centromeres and impact of large insertions on vertebrate speciation.</title>
        <authorList>
            <person name="Ichikawa K."/>
            <person name="Yoshimura J."/>
            <person name="Morishita S."/>
        </authorList>
    </citation>
    <scope>NUCLEOTIDE SEQUENCE</scope>
    <source>
        <strain evidence="9 10">HNI</strain>
    </source>
</reference>
<reference key="1">
    <citation type="journal article" date="2007" name="Nature">
        <title>The medaka draft genome and insights into vertebrate genome evolution.</title>
        <authorList>
            <person name="Kasahara M."/>
            <person name="Naruse K."/>
            <person name="Sasaki S."/>
            <person name="Nakatani Y."/>
            <person name="Qu W."/>
            <person name="Ahsan B."/>
            <person name="Yamada T."/>
            <person name="Nagayasu Y."/>
            <person name="Doi K."/>
            <person name="Kasai Y."/>
            <person name="Jindo T."/>
            <person name="Kobayashi D."/>
            <person name="Shimada A."/>
            <person name="Toyoda A."/>
            <person name="Kuroki Y."/>
            <person name="Fujiyama A."/>
            <person name="Sasaki T."/>
            <person name="Shimizu A."/>
            <person name="Asakawa S."/>
            <person name="Shimizu N."/>
            <person name="Hashimoto S."/>
            <person name="Yang J."/>
            <person name="Lee Y."/>
            <person name="Matsushima K."/>
            <person name="Sugano S."/>
            <person name="Sakaizumi M."/>
            <person name="Narita T."/>
            <person name="Ohishi K."/>
            <person name="Haga S."/>
            <person name="Ohta F."/>
            <person name="Nomoto H."/>
            <person name="Nogata K."/>
            <person name="Morishita T."/>
            <person name="Endo T."/>
            <person name="Shin-I T."/>
            <person name="Takeda H."/>
            <person name="Morishita S."/>
            <person name="Kohara Y."/>
        </authorList>
    </citation>
    <scope>NUCLEOTIDE SEQUENCE [LARGE SCALE GENOMIC DNA]</scope>
    <source>
        <strain>Hd-rR</strain>
    </source>
</reference>
<sequence>KSFSDLPKNDLVKKGKRSLFLENWPFFSLAEFQRLSLGFKCDMFTLEKRLKLEQRSRDLAEENIRKEVSSCQGLLQALTPLCEDETQSMEIIQRLQKNLDILIQSTNRVSSRSEMLGAIHQENRIGKAVEVMIQHVENLKRTYTKEHAELLELRQALAQGERSFGGEKDRAIPNFKVFFPSMIAFLIIISLEFSKLASLKKCCSCAVSSSACRTRLAARRVDACRCENADKECVCECLTVHAHRPGELRAVVQEQQEETKETKRRPSIIELGNKIMFLGGVSHQVDRIRFSIFLSLSGLLALLACLVMQPAADAAPMGTGDSWMTIQQLLWPYTGLRHNAQPPV</sequence>
<dbReference type="GO" id="GO:0016020">
    <property type="term" value="C:membrane"/>
    <property type="evidence" value="ECO:0007669"/>
    <property type="project" value="UniProtKB-SubCell"/>
</dbReference>
<comment type="subcellular location">
    <subcellularLocation>
        <location evidence="2">Cytoplasm</location>
    </subcellularLocation>
    <subcellularLocation>
        <location evidence="1">Membrane</location>
        <topology evidence="1">Single-pass membrane protein</topology>
    </subcellularLocation>
</comment>
<feature type="transmembrane region" description="Helical" evidence="8">
    <location>
        <begin position="177"/>
        <end position="194"/>
    </location>
</feature>
<reference evidence="9" key="3">
    <citation type="submission" date="2025-08" db="UniProtKB">
        <authorList>
            <consortium name="Ensembl"/>
        </authorList>
    </citation>
    <scope>IDENTIFICATION</scope>
    <source>
        <strain evidence="9">HNI</strain>
    </source>
</reference>
<proteinExistence type="predicted"/>
<evidence type="ECO:0000256" key="8">
    <source>
        <dbReference type="SAM" id="Phobius"/>
    </source>
</evidence>
<evidence type="ECO:0000313" key="10">
    <source>
        <dbReference type="Proteomes" id="UP000265180"/>
    </source>
</evidence>
<evidence type="ECO:0000256" key="5">
    <source>
        <dbReference type="ARBA" id="ARBA00022989"/>
    </source>
</evidence>
<feature type="transmembrane region" description="Helical" evidence="8">
    <location>
        <begin position="292"/>
        <end position="312"/>
    </location>
</feature>
<keyword evidence="7 8" id="KW-0472">Membrane</keyword>
<evidence type="ECO:0000256" key="2">
    <source>
        <dbReference type="ARBA" id="ARBA00004496"/>
    </source>
</evidence>
<evidence type="ECO:0000256" key="1">
    <source>
        <dbReference type="ARBA" id="ARBA00004167"/>
    </source>
</evidence>
<reference evidence="9" key="4">
    <citation type="submission" date="2025-09" db="UniProtKB">
        <authorList>
            <consortium name="Ensembl"/>
        </authorList>
    </citation>
    <scope>IDENTIFICATION</scope>
    <source>
        <strain evidence="9">HNI</strain>
    </source>
</reference>
<dbReference type="Proteomes" id="UP000265180">
    <property type="component" value="Chromosome 23"/>
</dbReference>
<keyword evidence="5 8" id="KW-1133">Transmembrane helix</keyword>
<keyword evidence="6" id="KW-0175">Coiled coil</keyword>
<evidence type="ECO:0000256" key="7">
    <source>
        <dbReference type="ARBA" id="ARBA00023136"/>
    </source>
</evidence>
<evidence type="ECO:0000256" key="4">
    <source>
        <dbReference type="ARBA" id="ARBA00022692"/>
    </source>
</evidence>
<evidence type="ECO:0000256" key="3">
    <source>
        <dbReference type="ARBA" id="ARBA00022490"/>
    </source>
</evidence>
<dbReference type="InterPro" id="IPR008677">
    <property type="entry name" value="MRVI1"/>
</dbReference>
<dbReference type="Pfam" id="PF05781">
    <property type="entry name" value="MRVI1"/>
    <property type="match status" value="2"/>
</dbReference>
<dbReference type="AlphaFoldDB" id="A0A3P9KA84"/>
<keyword evidence="3" id="KW-0963">Cytoplasm</keyword>
<protein>
    <submittedName>
        <fullName evidence="9">Lymphoid-restricted membrane protein</fullName>
    </submittedName>
</protein>
<keyword evidence="4 8" id="KW-0812">Transmembrane</keyword>
<organism evidence="9 10">
    <name type="scientific">Oryzias latipes</name>
    <name type="common">Japanese rice fish</name>
    <name type="synonym">Japanese killifish</name>
    <dbReference type="NCBI Taxonomy" id="8090"/>
    <lineage>
        <taxon>Eukaryota</taxon>
        <taxon>Metazoa</taxon>
        <taxon>Chordata</taxon>
        <taxon>Craniata</taxon>
        <taxon>Vertebrata</taxon>
        <taxon>Euteleostomi</taxon>
        <taxon>Actinopterygii</taxon>
        <taxon>Neopterygii</taxon>
        <taxon>Teleostei</taxon>
        <taxon>Neoteleostei</taxon>
        <taxon>Acanthomorphata</taxon>
        <taxon>Ovalentaria</taxon>
        <taxon>Atherinomorphae</taxon>
        <taxon>Beloniformes</taxon>
        <taxon>Adrianichthyidae</taxon>
        <taxon>Oryziinae</taxon>
        <taxon>Oryzias</taxon>
    </lineage>
</organism>
<dbReference type="PANTHER" id="PTHR15352:SF3">
    <property type="entry name" value="INOSITOL 1,4,5-TRIPHOSPHATE RECEPTOR ASSOCIATED 2"/>
    <property type="match status" value="1"/>
</dbReference>
<accession>A0A3P9KA84</accession>
<dbReference type="PANTHER" id="PTHR15352">
    <property type="entry name" value="LYMPHOID-RESTRICTED MEMBRANE PROTEIN, JAW1"/>
    <property type="match status" value="1"/>
</dbReference>
<name>A0A3P9KA84_ORYLA</name>